<dbReference type="Gene3D" id="1.10.630.10">
    <property type="entry name" value="Cytochrome P450"/>
    <property type="match status" value="1"/>
</dbReference>
<name>A0A6G1JDB5_9PLEO</name>
<dbReference type="Proteomes" id="UP000799291">
    <property type="component" value="Unassembled WGS sequence"/>
</dbReference>
<evidence type="ECO:0000256" key="4">
    <source>
        <dbReference type="ARBA" id="ARBA00022723"/>
    </source>
</evidence>
<protein>
    <submittedName>
        <fullName evidence="8">Putative cytochrome P450 monooxygenase</fullName>
    </submittedName>
</protein>
<organism evidence="8 9">
    <name type="scientific">Lentithecium fluviatile CBS 122367</name>
    <dbReference type="NCBI Taxonomy" id="1168545"/>
    <lineage>
        <taxon>Eukaryota</taxon>
        <taxon>Fungi</taxon>
        <taxon>Dikarya</taxon>
        <taxon>Ascomycota</taxon>
        <taxon>Pezizomycotina</taxon>
        <taxon>Dothideomycetes</taxon>
        <taxon>Pleosporomycetidae</taxon>
        <taxon>Pleosporales</taxon>
        <taxon>Massarineae</taxon>
        <taxon>Lentitheciaceae</taxon>
        <taxon>Lentithecium</taxon>
    </lineage>
</organism>
<proteinExistence type="inferred from homology"/>
<dbReference type="InterPro" id="IPR001128">
    <property type="entry name" value="Cyt_P450"/>
</dbReference>
<evidence type="ECO:0000256" key="1">
    <source>
        <dbReference type="ARBA" id="ARBA00001971"/>
    </source>
</evidence>
<dbReference type="Pfam" id="PF00067">
    <property type="entry name" value="p450"/>
    <property type="match status" value="1"/>
</dbReference>
<comment type="pathway">
    <text evidence="2">Mycotoxin biosynthesis.</text>
</comment>
<keyword evidence="9" id="KW-1185">Reference proteome</keyword>
<keyword evidence="7" id="KW-0349">Heme</keyword>
<keyword evidence="4 7" id="KW-0479">Metal-binding</keyword>
<comment type="cofactor">
    <cofactor evidence="1 7">
        <name>heme</name>
        <dbReference type="ChEBI" id="CHEBI:30413"/>
    </cofactor>
</comment>
<evidence type="ECO:0000256" key="6">
    <source>
        <dbReference type="ARBA" id="ARBA00023004"/>
    </source>
</evidence>
<dbReference type="PRINTS" id="PR00465">
    <property type="entry name" value="EP450IV"/>
</dbReference>
<dbReference type="AlphaFoldDB" id="A0A6G1JDB5"/>
<gene>
    <name evidence="8" type="ORF">K458DRAFT_440149</name>
</gene>
<dbReference type="OrthoDB" id="1844152at2759"/>
<evidence type="ECO:0000256" key="2">
    <source>
        <dbReference type="ARBA" id="ARBA00004685"/>
    </source>
</evidence>
<dbReference type="GO" id="GO:0004497">
    <property type="term" value="F:monooxygenase activity"/>
    <property type="evidence" value="ECO:0007669"/>
    <property type="project" value="UniProtKB-KW"/>
</dbReference>
<dbReference type="InterPro" id="IPR036396">
    <property type="entry name" value="Cyt_P450_sf"/>
</dbReference>
<comment type="similarity">
    <text evidence="3">Belongs to the cytochrome P450 family.</text>
</comment>
<dbReference type="GO" id="GO:0005506">
    <property type="term" value="F:iron ion binding"/>
    <property type="evidence" value="ECO:0007669"/>
    <property type="project" value="InterPro"/>
</dbReference>
<evidence type="ECO:0000313" key="9">
    <source>
        <dbReference type="Proteomes" id="UP000799291"/>
    </source>
</evidence>
<evidence type="ECO:0000256" key="7">
    <source>
        <dbReference type="PIRSR" id="PIRSR602403-1"/>
    </source>
</evidence>
<dbReference type="GO" id="GO:0016705">
    <property type="term" value="F:oxidoreductase activity, acting on paired donors, with incorporation or reduction of molecular oxygen"/>
    <property type="evidence" value="ECO:0007669"/>
    <property type="project" value="InterPro"/>
</dbReference>
<keyword evidence="8" id="KW-0503">Monooxygenase</keyword>
<dbReference type="PANTHER" id="PTHR46206">
    <property type="entry name" value="CYTOCHROME P450"/>
    <property type="match status" value="1"/>
</dbReference>
<dbReference type="PANTHER" id="PTHR46206:SF9">
    <property type="entry name" value="CYTOCHROME P450"/>
    <property type="match status" value="1"/>
</dbReference>
<dbReference type="InterPro" id="IPR002403">
    <property type="entry name" value="Cyt_P450_E_grp-IV"/>
</dbReference>
<dbReference type="GO" id="GO:0020037">
    <property type="term" value="F:heme binding"/>
    <property type="evidence" value="ECO:0007669"/>
    <property type="project" value="InterPro"/>
</dbReference>
<evidence type="ECO:0000256" key="5">
    <source>
        <dbReference type="ARBA" id="ARBA00023002"/>
    </source>
</evidence>
<evidence type="ECO:0000313" key="8">
    <source>
        <dbReference type="EMBL" id="KAF2688532.1"/>
    </source>
</evidence>
<dbReference type="CDD" id="cd11041">
    <property type="entry name" value="CYP503A1-like"/>
    <property type="match status" value="1"/>
</dbReference>
<sequence length="505" mass="57880">MWSHPSLALSPIQGALAVFALFLFFSRVLASFLFTCTIKAPVVGHRKWFEPKSLVRFRFLTRGKDIISAGYRKYKNEKFIVRRNDADILVLSNRYLDEIRLLPRTVLSNVHAQFKNLKGEYTYVSVVLNGDLHTRVLRNQLTPQLGYYVERSSAEFDQAFWDDFPQAEDWTVVDIQAIARTVVARMTGAVFLGYPACRTEEWLRTSVQYPLDTFQTAFTMRMFPTFTHPLLALLLPSRYRVRKHMRKAREIIEPLIAEHQAKDKDGANEIDTLLAWMVDHASGTEADPAEMSSRQLILTLASIHTTAMALSHALFDLCAHPDHINPLREEIDEVAKAHNGVDFLHQGLPRLEKLDSFLAESQRFHPPVLMAPQRLAMKPITLRDGTHIPQGTRVAFAAYEVLMDPAVTSDPERFDGFRAYRRREQAGQLRRNFMVQSDKDHLAFGHGTQACPGRFFAAAELKIVLSRLLTEYDMRFVEGESRPKTFFLDENCFPDPAAKLVLRRR</sequence>
<reference evidence="8" key="1">
    <citation type="journal article" date="2020" name="Stud. Mycol.">
        <title>101 Dothideomycetes genomes: a test case for predicting lifestyles and emergence of pathogens.</title>
        <authorList>
            <person name="Haridas S."/>
            <person name="Albert R."/>
            <person name="Binder M."/>
            <person name="Bloem J."/>
            <person name="Labutti K."/>
            <person name="Salamov A."/>
            <person name="Andreopoulos B."/>
            <person name="Baker S."/>
            <person name="Barry K."/>
            <person name="Bills G."/>
            <person name="Bluhm B."/>
            <person name="Cannon C."/>
            <person name="Castanera R."/>
            <person name="Culley D."/>
            <person name="Daum C."/>
            <person name="Ezra D."/>
            <person name="Gonzalez J."/>
            <person name="Henrissat B."/>
            <person name="Kuo A."/>
            <person name="Liang C."/>
            <person name="Lipzen A."/>
            <person name="Lutzoni F."/>
            <person name="Magnuson J."/>
            <person name="Mondo S."/>
            <person name="Nolan M."/>
            <person name="Ohm R."/>
            <person name="Pangilinan J."/>
            <person name="Park H.-J."/>
            <person name="Ramirez L."/>
            <person name="Alfaro M."/>
            <person name="Sun H."/>
            <person name="Tritt A."/>
            <person name="Yoshinaga Y."/>
            <person name="Zwiers L.-H."/>
            <person name="Turgeon B."/>
            <person name="Goodwin S."/>
            <person name="Spatafora J."/>
            <person name="Crous P."/>
            <person name="Grigoriev I."/>
        </authorList>
    </citation>
    <scope>NUCLEOTIDE SEQUENCE</scope>
    <source>
        <strain evidence="8">CBS 122367</strain>
    </source>
</reference>
<dbReference type="PRINTS" id="PR00385">
    <property type="entry name" value="P450"/>
</dbReference>
<dbReference type="SUPFAM" id="SSF48264">
    <property type="entry name" value="Cytochrome P450"/>
    <property type="match status" value="1"/>
</dbReference>
<dbReference type="EMBL" id="MU005573">
    <property type="protein sequence ID" value="KAF2688532.1"/>
    <property type="molecule type" value="Genomic_DNA"/>
</dbReference>
<accession>A0A6G1JDB5</accession>
<evidence type="ECO:0000256" key="3">
    <source>
        <dbReference type="ARBA" id="ARBA00010617"/>
    </source>
</evidence>
<keyword evidence="5" id="KW-0560">Oxidoreductase</keyword>
<feature type="binding site" description="axial binding residue" evidence="7">
    <location>
        <position position="451"/>
    </location>
    <ligand>
        <name>heme</name>
        <dbReference type="ChEBI" id="CHEBI:30413"/>
    </ligand>
    <ligandPart>
        <name>Fe</name>
        <dbReference type="ChEBI" id="CHEBI:18248"/>
    </ligandPart>
</feature>
<keyword evidence="6 7" id="KW-0408">Iron</keyword>